<accession>A0ABM8GRS9</accession>
<proteinExistence type="predicted"/>
<protein>
    <recommendedName>
        <fullName evidence="5">ATP-binding protein</fullName>
    </recommendedName>
</protein>
<dbReference type="PANTHER" id="PTHR32039">
    <property type="entry name" value="MAGNESIUM-CHELATASE SUBUNIT CHLI"/>
    <property type="match status" value="1"/>
</dbReference>
<dbReference type="InterPro" id="IPR025158">
    <property type="entry name" value="Mg_chelat-rel_C"/>
</dbReference>
<dbReference type="Pfam" id="PF13335">
    <property type="entry name" value="Mg_chelatase_C"/>
    <property type="match status" value="1"/>
</dbReference>
<evidence type="ECO:0000313" key="3">
    <source>
        <dbReference type="EMBL" id="BDZ51169.1"/>
    </source>
</evidence>
<gene>
    <name evidence="3" type="ORF">GCM10025867_34100</name>
</gene>
<keyword evidence="4" id="KW-1185">Reference proteome</keyword>
<reference evidence="4" key="1">
    <citation type="journal article" date="2019" name="Int. J. Syst. Evol. Microbiol.">
        <title>The Global Catalogue of Microorganisms (GCM) 10K type strain sequencing project: providing services to taxonomists for standard genome sequencing and annotation.</title>
        <authorList>
            <consortium name="The Broad Institute Genomics Platform"/>
            <consortium name="The Broad Institute Genome Sequencing Center for Infectious Disease"/>
            <person name="Wu L."/>
            <person name="Ma J."/>
        </authorList>
    </citation>
    <scope>NUCLEOTIDE SEQUENCE [LARGE SCALE GENOMIC DNA]</scope>
    <source>
        <strain evidence="4">NBRC 108728</strain>
    </source>
</reference>
<dbReference type="InterPro" id="IPR045006">
    <property type="entry name" value="CHLI-like"/>
</dbReference>
<feature type="domain" description="Mg chelatase-related protein C-terminal" evidence="2">
    <location>
        <begin position="194"/>
        <end position="289"/>
    </location>
</feature>
<sequence>MVGPPGAGKSMLAARLPALLPDLDVDAALEVSSVRSLAGLPVDGRLETRPPFEDPHHSCSAAALIGGGSAVLRPGAASRATRGVLFLDEAPEFPMSVLDCLRQPLESGRVVIQRSRWKAEFPARFQLVMAANPCPCGHYGSRDVACSCSPFQRRRYLGRLSGPLVDRIDLQLRVNRISSSQFRLAADGVASTVSTAEARSRVAAARARAAERLIGTPWRLNAEVPGQWLRSGSRRLTPHETRVIDGALEGGRLTMRGYDRVLRLAWTLADLAAAPRPTAEHVASALALRRSL</sequence>
<dbReference type="SUPFAM" id="SSF52540">
    <property type="entry name" value="P-loop containing nucleoside triphosphate hydrolases"/>
    <property type="match status" value="1"/>
</dbReference>
<name>A0ABM8GRS9_9MICO</name>
<evidence type="ECO:0008006" key="5">
    <source>
        <dbReference type="Google" id="ProtNLM"/>
    </source>
</evidence>
<dbReference type="InterPro" id="IPR000523">
    <property type="entry name" value="Mg_chelatse_chII-like_cat_dom"/>
</dbReference>
<dbReference type="Proteomes" id="UP001321486">
    <property type="component" value="Chromosome"/>
</dbReference>
<evidence type="ECO:0000259" key="1">
    <source>
        <dbReference type="Pfam" id="PF01078"/>
    </source>
</evidence>
<dbReference type="Pfam" id="PF01078">
    <property type="entry name" value="Mg_chelatase"/>
    <property type="match status" value="1"/>
</dbReference>
<dbReference type="InterPro" id="IPR027417">
    <property type="entry name" value="P-loop_NTPase"/>
</dbReference>
<dbReference type="EMBL" id="AP027732">
    <property type="protein sequence ID" value="BDZ51169.1"/>
    <property type="molecule type" value="Genomic_DNA"/>
</dbReference>
<evidence type="ECO:0000259" key="2">
    <source>
        <dbReference type="Pfam" id="PF13335"/>
    </source>
</evidence>
<organism evidence="3 4">
    <name type="scientific">Frondihabitans sucicola</name>
    <dbReference type="NCBI Taxonomy" id="1268041"/>
    <lineage>
        <taxon>Bacteria</taxon>
        <taxon>Bacillati</taxon>
        <taxon>Actinomycetota</taxon>
        <taxon>Actinomycetes</taxon>
        <taxon>Micrococcales</taxon>
        <taxon>Microbacteriaceae</taxon>
        <taxon>Frondihabitans</taxon>
    </lineage>
</organism>
<feature type="domain" description="Magnesium chelatase ChlI-like catalytic" evidence="1">
    <location>
        <begin position="1"/>
        <end position="180"/>
    </location>
</feature>
<dbReference type="PANTHER" id="PTHR32039:SF7">
    <property type="entry name" value="COMPETENCE PROTEIN COMM"/>
    <property type="match status" value="1"/>
</dbReference>
<evidence type="ECO:0000313" key="4">
    <source>
        <dbReference type="Proteomes" id="UP001321486"/>
    </source>
</evidence>
<dbReference type="Gene3D" id="3.40.50.300">
    <property type="entry name" value="P-loop containing nucleotide triphosphate hydrolases"/>
    <property type="match status" value="1"/>
</dbReference>